<keyword evidence="1 3" id="KW-0378">Hydrolase</keyword>
<evidence type="ECO:0000256" key="1">
    <source>
        <dbReference type="ARBA" id="ARBA00022801"/>
    </source>
</evidence>
<gene>
    <name evidence="3" type="ORF">GRI48_08120</name>
</gene>
<evidence type="ECO:0000313" key="4">
    <source>
        <dbReference type="Proteomes" id="UP000445582"/>
    </source>
</evidence>
<dbReference type="Gene3D" id="3.40.50.1820">
    <property type="entry name" value="alpha/beta hydrolase"/>
    <property type="match status" value="1"/>
</dbReference>
<dbReference type="InterPro" id="IPR029058">
    <property type="entry name" value="AB_hydrolase_fold"/>
</dbReference>
<dbReference type="PANTHER" id="PTHR48081:SF33">
    <property type="entry name" value="KYNURENINE FORMAMIDASE"/>
    <property type="match status" value="1"/>
</dbReference>
<dbReference type="SUPFAM" id="SSF53474">
    <property type="entry name" value="alpha/beta-Hydrolases"/>
    <property type="match status" value="1"/>
</dbReference>
<evidence type="ECO:0000313" key="3">
    <source>
        <dbReference type="EMBL" id="MXO62972.1"/>
    </source>
</evidence>
<dbReference type="AlphaFoldDB" id="A0A844YGA6"/>
<dbReference type="Pfam" id="PF20434">
    <property type="entry name" value="BD-FAE"/>
    <property type="match status" value="1"/>
</dbReference>
<dbReference type="PANTHER" id="PTHR48081">
    <property type="entry name" value="AB HYDROLASE SUPERFAMILY PROTEIN C4A8.06C"/>
    <property type="match status" value="1"/>
</dbReference>
<reference evidence="3 4" key="1">
    <citation type="submission" date="2019-12" db="EMBL/GenBank/DDBJ databases">
        <title>Genomic-based taxomic classification of the family Erythrobacteraceae.</title>
        <authorList>
            <person name="Xu L."/>
        </authorList>
    </citation>
    <scope>NUCLEOTIDE SEQUENCE [LARGE SCALE GENOMIC DNA]</scope>
    <source>
        <strain evidence="3 4">MCCC 1A09965</strain>
    </source>
</reference>
<dbReference type="EMBL" id="WTYN01000001">
    <property type="protein sequence ID" value="MXO62972.1"/>
    <property type="molecule type" value="Genomic_DNA"/>
</dbReference>
<keyword evidence="4" id="KW-1185">Reference proteome</keyword>
<dbReference type="InterPro" id="IPR050300">
    <property type="entry name" value="GDXG_lipolytic_enzyme"/>
</dbReference>
<comment type="caution">
    <text evidence="3">The sequence shown here is derived from an EMBL/GenBank/DDBJ whole genome shotgun (WGS) entry which is preliminary data.</text>
</comment>
<protein>
    <submittedName>
        <fullName evidence="3">Alpha/beta hydrolase fold domain-containing protein</fullName>
    </submittedName>
</protein>
<proteinExistence type="predicted"/>
<dbReference type="RefSeq" id="WP_160673814.1">
    <property type="nucleotide sequence ID" value="NZ_WTYN01000001.1"/>
</dbReference>
<evidence type="ECO:0000259" key="2">
    <source>
        <dbReference type="Pfam" id="PF20434"/>
    </source>
</evidence>
<sequence length="314" mass="32508">MVTALVVGVLALAGFGIWRIAVAQGSAATLDWIDARFVRERASSLVAEDRYGPANNQNVELWVPEGPPPEGGWLLAVFVYGGGWHSGDTASYRFVARTLGERGYATALVGYRLVGDGGKFPAMLEDTAAGVGEALALASAASDVSATKTVLIGHSAGAYNVLMLGLDPQWLAGAGVDPERIGGVISLAGPADFYPFTSDSARNALGNAPDPQMTQPIHFARSDAPPILLMHGTADDVVRVRNSRALAEAIRTSGGRVAEREFEGMGHAGIIMALSAPFAQGDKVIDPLLAFLRAGTAGRGATDAPSVPVQGESG</sequence>
<dbReference type="InterPro" id="IPR049492">
    <property type="entry name" value="BD-FAE-like_dom"/>
</dbReference>
<feature type="domain" description="BD-FAE-like" evidence="2">
    <location>
        <begin position="75"/>
        <end position="249"/>
    </location>
</feature>
<name>A0A844YGA6_9SPHN</name>
<dbReference type="Proteomes" id="UP000445582">
    <property type="component" value="Unassembled WGS sequence"/>
</dbReference>
<dbReference type="GO" id="GO:0016787">
    <property type="term" value="F:hydrolase activity"/>
    <property type="evidence" value="ECO:0007669"/>
    <property type="project" value="UniProtKB-KW"/>
</dbReference>
<accession>A0A844YGA6</accession>
<organism evidence="3 4">
    <name type="scientific">Qipengyuania oceanensis</name>
    <dbReference type="NCBI Taxonomy" id="1463597"/>
    <lineage>
        <taxon>Bacteria</taxon>
        <taxon>Pseudomonadati</taxon>
        <taxon>Pseudomonadota</taxon>
        <taxon>Alphaproteobacteria</taxon>
        <taxon>Sphingomonadales</taxon>
        <taxon>Erythrobacteraceae</taxon>
        <taxon>Qipengyuania</taxon>
    </lineage>
</organism>
<dbReference type="OrthoDB" id="9771666at2"/>